<evidence type="ECO:0000313" key="8">
    <source>
        <dbReference type="EMBL" id="KJD33048.1"/>
    </source>
</evidence>
<dbReference type="Gene3D" id="1.20.1250.20">
    <property type="entry name" value="MFS general substrate transporter like domains"/>
    <property type="match status" value="1"/>
</dbReference>
<dbReference type="Pfam" id="PF11700">
    <property type="entry name" value="ATG22"/>
    <property type="match status" value="1"/>
</dbReference>
<comment type="caution">
    <text evidence="8">The sequence shown here is derived from an EMBL/GenBank/DDBJ whole genome shotgun (WGS) entry which is preliminary data.</text>
</comment>
<evidence type="ECO:0000256" key="1">
    <source>
        <dbReference type="ARBA" id="ARBA00004127"/>
    </source>
</evidence>
<dbReference type="InterPro" id="IPR050495">
    <property type="entry name" value="ATG22/LtaA_families"/>
</dbReference>
<feature type="transmembrane region" description="Helical" evidence="6">
    <location>
        <begin position="287"/>
        <end position="307"/>
    </location>
</feature>
<feature type="transmembrane region" description="Helical" evidence="6">
    <location>
        <begin position="406"/>
        <end position="428"/>
    </location>
</feature>
<feature type="transmembrane region" description="Helical" evidence="6">
    <location>
        <begin position="193"/>
        <end position="213"/>
    </location>
</feature>
<dbReference type="STRING" id="1382798.PK35_08765"/>
<dbReference type="PROSITE" id="PS50850">
    <property type="entry name" value="MFS"/>
    <property type="match status" value="1"/>
</dbReference>
<evidence type="ECO:0000256" key="6">
    <source>
        <dbReference type="SAM" id="Phobius"/>
    </source>
</evidence>
<dbReference type="OrthoDB" id="9768783at2"/>
<gene>
    <name evidence="8" type="ORF">PK35_08765</name>
</gene>
<keyword evidence="4 6" id="KW-1133">Transmembrane helix</keyword>
<dbReference type="InterPro" id="IPR024671">
    <property type="entry name" value="Atg22-like"/>
</dbReference>
<keyword evidence="2" id="KW-0813">Transport</keyword>
<dbReference type="InterPro" id="IPR036259">
    <property type="entry name" value="MFS_trans_sf"/>
</dbReference>
<evidence type="ECO:0000256" key="2">
    <source>
        <dbReference type="ARBA" id="ARBA00022448"/>
    </source>
</evidence>
<protein>
    <submittedName>
        <fullName evidence="8">MFS transporter permease</fullName>
    </submittedName>
</protein>
<dbReference type="RefSeq" id="WP_044626323.1">
    <property type="nucleotide sequence ID" value="NZ_JTDV01000005.1"/>
</dbReference>
<evidence type="ECO:0000256" key="3">
    <source>
        <dbReference type="ARBA" id="ARBA00022692"/>
    </source>
</evidence>
<keyword evidence="9" id="KW-1185">Reference proteome</keyword>
<dbReference type="PATRIC" id="fig|1382798.3.peg.3101"/>
<dbReference type="PANTHER" id="PTHR23519">
    <property type="entry name" value="AUTOPHAGY-RELATED PROTEIN 22"/>
    <property type="match status" value="1"/>
</dbReference>
<name>A0A0D7W2W2_9FLAO</name>
<dbReference type="AlphaFoldDB" id="A0A0D7W2W2"/>
<feature type="transmembrane region" description="Helical" evidence="6">
    <location>
        <begin position="20"/>
        <end position="41"/>
    </location>
</feature>
<dbReference type="SUPFAM" id="SSF103473">
    <property type="entry name" value="MFS general substrate transporter"/>
    <property type="match status" value="1"/>
</dbReference>
<feature type="transmembrane region" description="Helical" evidence="6">
    <location>
        <begin position="61"/>
        <end position="81"/>
    </location>
</feature>
<feature type="transmembrane region" description="Helical" evidence="6">
    <location>
        <begin position="93"/>
        <end position="111"/>
    </location>
</feature>
<evidence type="ECO:0000256" key="4">
    <source>
        <dbReference type="ARBA" id="ARBA00022989"/>
    </source>
</evidence>
<dbReference type="EMBL" id="JTDV01000005">
    <property type="protein sequence ID" value="KJD33048.1"/>
    <property type="molecule type" value="Genomic_DNA"/>
</dbReference>
<comment type="subcellular location">
    <subcellularLocation>
        <location evidence="1">Endomembrane system</location>
        <topology evidence="1">Multi-pass membrane protein</topology>
    </subcellularLocation>
</comment>
<evidence type="ECO:0000259" key="7">
    <source>
        <dbReference type="PROSITE" id="PS50850"/>
    </source>
</evidence>
<feature type="transmembrane region" description="Helical" evidence="6">
    <location>
        <begin position="123"/>
        <end position="142"/>
    </location>
</feature>
<feature type="transmembrane region" description="Helical" evidence="6">
    <location>
        <begin position="251"/>
        <end position="272"/>
    </location>
</feature>
<feature type="domain" description="Major facilitator superfamily (MFS) profile" evidence="7">
    <location>
        <begin position="247"/>
        <end position="439"/>
    </location>
</feature>
<dbReference type="GO" id="GO:0022857">
    <property type="term" value="F:transmembrane transporter activity"/>
    <property type="evidence" value="ECO:0007669"/>
    <property type="project" value="InterPro"/>
</dbReference>
<dbReference type="PANTHER" id="PTHR23519:SF1">
    <property type="entry name" value="AUTOPHAGY-RELATED PROTEIN 22"/>
    <property type="match status" value="1"/>
</dbReference>
<feature type="transmembrane region" description="Helical" evidence="6">
    <location>
        <begin position="162"/>
        <end position="181"/>
    </location>
</feature>
<evidence type="ECO:0000313" key="9">
    <source>
        <dbReference type="Proteomes" id="UP000032361"/>
    </source>
</evidence>
<keyword evidence="3 6" id="KW-0812">Transmembrane</keyword>
<proteinExistence type="predicted"/>
<feature type="transmembrane region" description="Helical" evidence="6">
    <location>
        <begin position="343"/>
        <end position="361"/>
    </location>
</feature>
<keyword evidence="5 6" id="KW-0472">Membrane</keyword>
<organism evidence="8 9">
    <name type="scientific">Neotamlana nanhaiensis</name>
    <dbReference type="NCBI Taxonomy" id="1382798"/>
    <lineage>
        <taxon>Bacteria</taxon>
        <taxon>Pseudomonadati</taxon>
        <taxon>Bacteroidota</taxon>
        <taxon>Flavobacteriia</taxon>
        <taxon>Flavobacteriales</taxon>
        <taxon>Flavobacteriaceae</taxon>
        <taxon>Neotamlana</taxon>
    </lineage>
</organism>
<accession>A0A0D7W2W2</accession>
<dbReference type="InterPro" id="IPR020846">
    <property type="entry name" value="MFS_dom"/>
</dbReference>
<evidence type="ECO:0000256" key="5">
    <source>
        <dbReference type="ARBA" id="ARBA00023136"/>
    </source>
</evidence>
<feature type="transmembrane region" description="Helical" evidence="6">
    <location>
        <begin position="319"/>
        <end position="337"/>
    </location>
</feature>
<feature type="transmembrane region" description="Helical" evidence="6">
    <location>
        <begin position="381"/>
        <end position="400"/>
    </location>
</feature>
<reference evidence="8 9" key="1">
    <citation type="journal article" date="2015" name="Antonie Van Leeuwenhoek">
        <title>Tamlana nanhaiensis sp. nov., isolated from surface seawater collected from the South China Sea.</title>
        <authorList>
            <person name="Liu X."/>
            <person name="Lai Q."/>
            <person name="Du Y."/>
            <person name="Li G."/>
            <person name="Sun F."/>
            <person name="Shao Z."/>
        </authorList>
    </citation>
    <scope>NUCLEOTIDE SEQUENCE [LARGE SCALE GENOMIC DNA]</scope>
    <source>
        <strain evidence="8 9">FHC16</strain>
    </source>
</reference>
<sequence>MATLQKGSKKLLNAWAFYDWANSVYTLTIASSIFPIFYSALFVSEIKTVSAFGLEFKSTALITFVTAFTFLVVAFTSPILSGIADYVGNKKNFMKFFCYLGGAGCIGLYWFDITPEKIHLSLLFYFMGLIGYWGSLVFYNSYLPDIAFEDQQDSISAKGFSLGYFGSVILLIVNLAMVMSQDEGAAKMQMMRYAFITVGIWWVGFSQYSFYWLPKGASNGDKVTKDVIFNGLKELKQVWQQLKQNLRLKRYLYAFFVFSMAVQTIMLVAVYFGEEEIAWGSDDEKTTGLIVSILVIQLVAILGAFLTSKASAKFGNIKALIGVNFIWMALCFYAYFMETPVQFYIAAAVVGMIMGGIQSLARSTYSKFLPETEDSTSYFSFFDVAEKIGIVIGMVIFAFIDQITGSMRNGILFLFVFFLFGIVLLFRVPKSEEEQNKQH</sequence>
<dbReference type="Proteomes" id="UP000032361">
    <property type="component" value="Unassembled WGS sequence"/>
</dbReference>
<dbReference type="GO" id="GO:0012505">
    <property type="term" value="C:endomembrane system"/>
    <property type="evidence" value="ECO:0007669"/>
    <property type="project" value="UniProtKB-SubCell"/>
</dbReference>